<feature type="compositionally biased region" description="Polar residues" evidence="1">
    <location>
        <begin position="36"/>
        <end position="46"/>
    </location>
</feature>
<dbReference type="EMBL" id="JAVDXU010000005">
    <property type="protein sequence ID" value="MDR7272679.1"/>
    <property type="molecule type" value="Genomic_DNA"/>
</dbReference>
<gene>
    <name evidence="3" type="ORF">J2X20_005362</name>
</gene>
<evidence type="ECO:0000256" key="2">
    <source>
        <dbReference type="SAM" id="SignalP"/>
    </source>
</evidence>
<feature type="region of interest" description="Disordered" evidence="1">
    <location>
        <begin position="22"/>
        <end position="83"/>
    </location>
</feature>
<reference evidence="3 4" key="1">
    <citation type="submission" date="2023-07" db="EMBL/GenBank/DDBJ databases">
        <title>Sorghum-associated microbial communities from plants grown in Nebraska, USA.</title>
        <authorList>
            <person name="Schachtman D."/>
        </authorList>
    </citation>
    <scope>NUCLEOTIDE SEQUENCE [LARGE SCALE GENOMIC DNA]</scope>
    <source>
        <strain evidence="3 4">BE314</strain>
    </source>
</reference>
<name>A0ABU1YUY0_ROSSA</name>
<sequence length="83" mass="8828">MKRLLMPLLILLLAACASQQPAATQAATDDKGTICERQTPTGSLMPTTRCTTAAEREEARRSVNNVSENVRNQRAAQGGKAGS</sequence>
<dbReference type="Proteomes" id="UP001180453">
    <property type="component" value="Unassembled WGS sequence"/>
</dbReference>
<keyword evidence="4" id="KW-1185">Reference proteome</keyword>
<organism evidence="3 4">
    <name type="scientific">Roseateles saccharophilus</name>
    <name type="common">Pseudomonas saccharophila</name>
    <dbReference type="NCBI Taxonomy" id="304"/>
    <lineage>
        <taxon>Bacteria</taxon>
        <taxon>Pseudomonadati</taxon>
        <taxon>Pseudomonadota</taxon>
        <taxon>Betaproteobacteria</taxon>
        <taxon>Burkholderiales</taxon>
        <taxon>Sphaerotilaceae</taxon>
        <taxon>Roseateles</taxon>
    </lineage>
</organism>
<evidence type="ECO:0000256" key="1">
    <source>
        <dbReference type="SAM" id="MobiDB-lite"/>
    </source>
</evidence>
<dbReference type="RefSeq" id="WP_310272244.1">
    <property type="nucleotide sequence ID" value="NZ_JAVDXU010000005.1"/>
</dbReference>
<keyword evidence="2" id="KW-0732">Signal</keyword>
<feature type="chain" id="PRO_5046392571" evidence="2">
    <location>
        <begin position="23"/>
        <end position="83"/>
    </location>
</feature>
<comment type="caution">
    <text evidence="3">The sequence shown here is derived from an EMBL/GenBank/DDBJ whole genome shotgun (WGS) entry which is preliminary data.</text>
</comment>
<evidence type="ECO:0000313" key="3">
    <source>
        <dbReference type="EMBL" id="MDR7272679.1"/>
    </source>
</evidence>
<accession>A0ABU1YUY0</accession>
<dbReference type="PROSITE" id="PS51257">
    <property type="entry name" value="PROKAR_LIPOPROTEIN"/>
    <property type="match status" value="1"/>
</dbReference>
<protein>
    <submittedName>
        <fullName evidence="3">Uncharacterized protein YcfL</fullName>
    </submittedName>
</protein>
<feature type="compositionally biased region" description="Low complexity" evidence="1">
    <location>
        <begin position="62"/>
        <end position="74"/>
    </location>
</feature>
<evidence type="ECO:0000313" key="4">
    <source>
        <dbReference type="Proteomes" id="UP001180453"/>
    </source>
</evidence>
<feature type="signal peptide" evidence="2">
    <location>
        <begin position="1"/>
        <end position="22"/>
    </location>
</feature>
<proteinExistence type="predicted"/>